<name>A0A835RXJ1_VANPL</name>
<organism evidence="1 2">
    <name type="scientific">Vanilla planifolia</name>
    <name type="common">Vanilla</name>
    <dbReference type="NCBI Taxonomy" id="51239"/>
    <lineage>
        <taxon>Eukaryota</taxon>
        <taxon>Viridiplantae</taxon>
        <taxon>Streptophyta</taxon>
        <taxon>Embryophyta</taxon>
        <taxon>Tracheophyta</taxon>
        <taxon>Spermatophyta</taxon>
        <taxon>Magnoliopsida</taxon>
        <taxon>Liliopsida</taxon>
        <taxon>Asparagales</taxon>
        <taxon>Orchidaceae</taxon>
        <taxon>Vanilloideae</taxon>
        <taxon>Vanilleae</taxon>
        <taxon>Vanilla</taxon>
    </lineage>
</organism>
<gene>
    <name evidence="1" type="ORF">HPP92_004881</name>
</gene>
<dbReference type="Proteomes" id="UP000639772">
    <property type="component" value="Unassembled WGS sequence"/>
</dbReference>
<evidence type="ECO:0000313" key="2">
    <source>
        <dbReference type="Proteomes" id="UP000639772"/>
    </source>
</evidence>
<dbReference type="EMBL" id="JADCNM010000002">
    <property type="protein sequence ID" value="KAG0493887.1"/>
    <property type="molecule type" value="Genomic_DNA"/>
</dbReference>
<evidence type="ECO:0000313" key="1">
    <source>
        <dbReference type="EMBL" id="KAG0493887.1"/>
    </source>
</evidence>
<protein>
    <submittedName>
        <fullName evidence="1">Uncharacterized protein</fullName>
    </submittedName>
</protein>
<proteinExistence type="predicted"/>
<dbReference type="AlphaFoldDB" id="A0A835RXJ1"/>
<accession>A0A835RXJ1</accession>
<comment type="caution">
    <text evidence="1">The sequence shown here is derived from an EMBL/GenBank/DDBJ whole genome shotgun (WGS) entry which is preliminary data.</text>
</comment>
<reference evidence="1 2" key="1">
    <citation type="journal article" date="2020" name="Nat. Food">
        <title>A phased Vanilla planifolia genome enables genetic improvement of flavour and production.</title>
        <authorList>
            <person name="Hasing T."/>
            <person name="Tang H."/>
            <person name="Brym M."/>
            <person name="Khazi F."/>
            <person name="Huang T."/>
            <person name="Chambers A.H."/>
        </authorList>
    </citation>
    <scope>NUCLEOTIDE SEQUENCE [LARGE SCALE GENOMIC DNA]</scope>
    <source>
        <tissue evidence="1">Leaf</tissue>
    </source>
</reference>
<sequence>MIVAAMKELRSLKQEDSCRDSRRHLSNQQQLKEEFITRTRTKAADGMEENLSKDKRRKMKIRAMLLNKQLGCPIPILLGLELDYI</sequence>